<reference evidence="1" key="1">
    <citation type="journal article" date="2015" name="Nature">
        <title>Complex archaea that bridge the gap between prokaryotes and eukaryotes.</title>
        <authorList>
            <person name="Spang A."/>
            <person name="Saw J.H."/>
            <person name="Jorgensen S.L."/>
            <person name="Zaremba-Niedzwiedzka K."/>
            <person name="Martijn J."/>
            <person name="Lind A.E."/>
            <person name="van Eijk R."/>
            <person name="Schleper C."/>
            <person name="Guy L."/>
            <person name="Ettema T.J."/>
        </authorList>
    </citation>
    <scope>NUCLEOTIDE SEQUENCE</scope>
</reference>
<dbReference type="EMBL" id="LAZR01018890">
    <property type="protein sequence ID" value="KKL94574.1"/>
    <property type="molecule type" value="Genomic_DNA"/>
</dbReference>
<dbReference type="AlphaFoldDB" id="A0A0F9G6V9"/>
<name>A0A0F9G6V9_9ZZZZ</name>
<proteinExistence type="predicted"/>
<comment type="caution">
    <text evidence="1">The sequence shown here is derived from an EMBL/GenBank/DDBJ whole genome shotgun (WGS) entry which is preliminary data.</text>
</comment>
<gene>
    <name evidence="1" type="ORF">LCGC14_1863320</name>
</gene>
<sequence>MDETRTITIESPTKTTLSVQVEADLVDRFVQTVTDKDGPWRSEEELFEHALEGAVTGALIRFLEKATPGAQEQNK</sequence>
<protein>
    <submittedName>
        <fullName evidence="1">Uncharacterized protein</fullName>
    </submittedName>
</protein>
<accession>A0A0F9G6V9</accession>
<evidence type="ECO:0000313" key="1">
    <source>
        <dbReference type="EMBL" id="KKL94574.1"/>
    </source>
</evidence>
<organism evidence="1">
    <name type="scientific">marine sediment metagenome</name>
    <dbReference type="NCBI Taxonomy" id="412755"/>
    <lineage>
        <taxon>unclassified sequences</taxon>
        <taxon>metagenomes</taxon>
        <taxon>ecological metagenomes</taxon>
    </lineage>
</organism>